<proteinExistence type="predicted"/>
<evidence type="ECO:0000313" key="2">
    <source>
        <dbReference type="Proteomes" id="UP000575898"/>
    </source>
</evidence>
<dbReference type="AlphaFoldDB" id="A0A840MK07"/>
<name>A0A840MK07_9PROT</name>
<protein>
    <submittedName>
        <fullName evidence="1">Uncharacterized protein</fullName>
    </submittedName>
</protein>
<sequence length="60" mass="6937">MGNQRIEFYVKTWTLADFSLESSVLLRYYAKSFRTHPVFSRIACLTSSNCAAALRCLHFD</sequence>
<comment type="caution">
    <text evidence="1">The sequence shown here is derived from an EMBL/GenBank/DDBJ whole genome shotgun (WGS) entry which is preliminary data.</text>
</comment>
<dbReference type="EMBL" id="JACHHY010000011">
    <property type="protein sequence ID" value="MBB5018730.1"/>
    <property type="molecule type" value="Genomic_DNA"/>
</dbReference>
<gene>
    <name evidence="1" type="ORF">HNQ59_002023</name>
</gene>
<accession>A0A840MK07</accession>
<evidence type="ECO:0000313" key="1">
    <source>
        <dbReference type="EMBL" id="MBB5018730.1"/>
    </source>
</evidence>
<reference evidence="1 2" key="1">
    <citation type="submission" date="2020-08" db="EMBL/GenBank/DDBJ databases">
        <title>Genomic Encyclopedia of Type Strains, Phase IV (KMG-IV): sequencing the most valuable type-strain genomes for metagenomic binning, comparative biology and taxonomic classification.</title>
        <authorList>
            <person name="Goeker M."/>
        </authorList>
    </citation>
    <scope>NUCLEOTIDE SEQUENCE [LARGE SCALE GENOMIC DNA]</scope>
    <source>
        <strain evidence="1 2">DSM 27165</strain>
    </source>
</reference>
<organism evidence="1 2">
    <name type="scientific">Chitinivorax tropicus</name>
    <dbReference type="NCBI Taxonomy" id="714531"/>
    <lineage>
        <taxon>Bacteria</taxon>
        <taxon>Pseudomonadati</taxon>
        <taxon>Pseudomonadota</taxon>
        <taxon>Betaproteobacteria</taxon>
        <taxon>Chitinivorax</taxon>
    </lineage>
</organism>
<keyword evidence="2" id="KW-1185">Reference proteome</keyword>
<dbReference type="Proteomes" id="UP000575898">
    <property type="component" value="Unassembled WGS sequence"/>
</dbReference>